<dbReference type="Pfam" id="PF26639">
    <property type="entry name" value="Het-6_barrel"/>
    <property type="match status" value="1"/>
</dbReference>
<evidence type="ECO:0000313" key="3">
    <source>
        <dbReference type="Proteomes" id="UP000258309"/>
    </source>
</evidence>
<comment type="caution">
    <text evidence="2">The sequence shown here is derived from an EMBL/GenBank/DDBJ whole genome shotgun (WGS) entry which is preliminary data.</text>
</comment>
<organism evidence="2 3">
    <name type="scientific">Scytalidium lignicola</name>
    <name type="common">Hyphomycete</name>
    <dbReference type="NCBI Taxonomy" id="5539"/>
    <lineage>
        <taxon>Eukaryota</taxon>
        <taxon>Fungi</taxon>
        <taxon>Dikarya</taxon>
        <taxon>Ascomycota</taxon>
        <taxon>Pezizomycotina</taxon>
        <taxon>Leotiomycetes</taxon>
        <taxon>Leotiomycetes incertae sedis</taxon>
        <taxon>Scytalidium</taxon>
    </lineage>
</organism>
<gene>
    <name evidence="2" type="ORF">B7463_g10755</name>
</gene>
<reference evidence="2 3" key="1">
    <citation type="submission" date="2018-05" db="EMBL/GenBank/DDBJ databases">
        <title>Draft genome sequence of Scytalidium lignicola DSM 105466, a ubiquitous saprotrophic fungus.</title>
        <authorList>
            <person name="Buettner E."/>
            <person name="Gebauer A.M."/>
            <person name="Hofrichter M."/>
            <person name="Liers C."/>
            <person name="Kellner H."/>
        </authorList>
    </citation>
    <scope>NUCLEOTIDE SEQUENCE [LARGE SCALE GENOMIC DNA]</scope>
    <source>
        <strain evidence="2 3">DSM 105466</strain>
    </source>
</reference>
<accession>A0A3E2GWV7</accession>
<dbReference type="PANTHER" id="PTHR24148">
    <property type="entry name" value="ANKYRIN REPEAT DOMAIN-CONTAINING PROTEIN 39 HOMOLOG-RELATED"/>
    <property type="match status" value="1"/>
</dbReference>
<dbReference type="InterPro" id="IPR052895">
    <property type="entry name" value="HetReg/Transcr_Mod"/>
</dbReference>
<keyword evidence="3" id="KW-1185">Reference proteome</keyword>
<dbReference type="PANTHER" id="PTHR24148:SF73">
    <property type="entry name" value="HET DOMAIN PROTEIN (AFU_ORTHOLOGUE AFUA_8G01020)"/>
    <property type="match status" value="1"/>
</dbReference>
<sequence length="711" mass="80537">MAPYKYAPLRTDQKLKDIRLLTLWPGLPESDIHVDIFHTQYSPEKVKYEAVSYVWGSPERRESIVVEKNPHKDALKSLLPGPPIIVHPSSRQDTGMSPGPPITTLAITENLSVALRHLRLPDACRILWVDCICINQDDLVERSVEVGFMGDIFRNAVRVVVWLGPDGDLGSLAVKTFVEIGQDIELPEDKFIMSVKPGSSTDLLEKNPKALREKVLNWIAVRSILRRIWFTRLWVVQEIGLAEKAVIKIGHHELQWHTFKAGFFWVWKQVTQFTHISDLIDGKDMKRIALVTGDMRDMSIDLLTLLDATKFSHCFDPRDRIYAILSLLPLRERMDIKPDYSKDVEYIYKDFAVRHVRRTPRLTLFHFSTLRNTTSTLNLPSWIPDLSVPNPADFIQYCDASGISEHEAAYVESTNSLRIRGLVTATITHVTEPVSHAARVPEILAIAHTWEPLNLFASSYVAGGALLDAFVSTLISGYTKDAVPPNSGNFLSLEDCKRAFMISVIEGKTEPSTAYYVDYLQSMLPGRAFFTTREGYIGLCPDTARPGDQVAVVLGCATPILFRPAENRKRGSGTGVENAQHGLANARIMVGECYVHGLMWSEAILGPLPYGWVRRFRIIDGFTVTVYINVNGNFVTQHDPRFGRLALPLGWRVRYGGNWQEPHEHEFDAYGTMRRLWFENTATGKRTWWDPRLTSECLRGIGLDIRDFHLV</sequence>
<dbReference type="InterPro" id="IPR010730">
    <property type="entry name" value="HET"/>
</dbReference>
<evidence type="ECO:0000313" key="2">
    <source>
        <dbReference type="EMBL" id="RFU25591.1"/>
    </source>
</evidence>
<feature type="domain" description="Heterokaryon incompatibility" evidence="1">
    <location>
        <begin position="48"/>
        <end position="238"/>
    </location>
</feature>
<feature type="non-terminal residue" evidence="2">
    <location>
        <position position="711"/>
    </location>
</feature>
<dbReference type="AlphaFoldDB" id="A0A3E2GWV7"/>
<name>A0A3E2GWV7_SCYLI</name>
<feature type="non-terminal residue" evidence="2">
    <location>
        <position position="1"/>
    </location>
</feature>
<dbReference type="OMA" id="WRTINDE"/>
<dbReference type="EMBL" id="NCSJ02000322">
    <property type="protein sequence ID" value="RFU25591.1"/>
    <property type="molecule type" value="Genomic_DNA"/>
</dbReference>
<dbReference type="OrthoDB" id="4850726at2759"/>
<dbReference type="Proteomes" id="UP000258309">
    <property type="component" value="Unassembled WGS sequence"/>
</dbReference>
<protein>
    <recommendedName>
        <fullName evidence="1">Heterokaryon incompatibility domain-containing protein</fullName>
    </recommendedName>
</protein>
<proteinExistence type="predicted"/>
<dbReference type="Pfam" id="PF06985">
    <property type="entry name" value="HET"/>
    <property type="match status" value="1"/>
</dbReference>
<evidence type="ECO:0000259" key="1">
    <source>
        <dbReference type="Pfam" id="PF06985"/>
    </source>
</evidence>
<dbReference type="STRING" id="5539.A0A3E2GWV7"/>